<gene>
    <name evidence="2" type="ORF">Pmar_PMAR023911</name>
</gene>
<dbReference type="OrthoDB" id="1274115at2759"/>
<evidence type="ECO:0000313" key="3">
    <source>
        <dbReference type="Proteomes" id="UP000007800"/>
    </source>
</evidence>
<organism evidence="3">
    <name type="scientific">Perkinsus marinus (strain ATCC 50983 / TXsc)</name>
    <dbReference type="NCBI Taxonomy" id="423536"/>
    <lineage>
        <taxon>Eukaryota</taxon>
        <taxon>Sar</taxon>
        <taxon>Alveolata</taxon>
        <taxon>Perkinsozoa</taxon>
        <taxon>Perkinsea</taxon>
        <taxon>Perkinsida</taxon>
        <taxon>Perkinsidae</taxon>
        <taxon>Perkinsus</taxon>
    </lineage>
</organism>
<sequence>MQIGEKTCCIVTGGASGLGETTARVLAGKGAKVAVLDMNTEKGEAVAKSIGGYFVHVDLLNESSIEGAVSKAVDFLGAVHVVVNSGGGGIAIQVINRAGEPHDIE</sequence>
<dbReference type="InterPro" id="IPR036291">
    <property type="entry name" value="NAD(P)-bd_dom_sf"/>
</dbReference>
<dbReference type="GeneID" id="9058039"/>
<name>C5KSP3_PERM5</name>
<dbReference type="Gene3D" id="3.40.50.720">
    <property type="entry name" value="NAD(P)-binding Rossmann-like Domain"/>
    <property type="match status" value="1"/>
</dbReference>
<keyword evidence="1" id="KW-0560">Oxidoreductase</keyword>
<dbReference type="GO" id="GO:0016491">
    <property type="term" value="F:oxidoreductase activity"/>
    <property type="evidence" value="ECO:0007669"/>
    <property type="project" value="UniProtKB-KW"/>
</dbReference>
<evidence type="ECO:0000313" key="2">
    <source>
        <dbReference type="EMBL" id="EER12500.1"/>
    </source>
</evidence>
<dbReference type="Proteomes" id="UP000007800">
    <property type="component" value="Unassembled WGS sequence"/>
</dbReference>
<proteinExistence type="predicted"/>
<dbReference type="AlphaFoldDB" id="C5KSP3"/>
<feature type="non-terminal residue" evidence="2">
    <location>
        <position position="105"/>
    </location>
</feature>
<dbReference type="InterPro" id="IPR002347">
    <property type="entry name" value="SDR_fam"/>
</dbReference>
<evidence type="ECO:0000256" key="1">
    <source>
        <dbReference type="ARBA" id="ARBA00023002"/>
    </source>
</evidence>
<dbReference type="PANTHER" id="PTHR43658">
    <property type="entry name" value="SHORT-CHAIN DEHYDROGENASE/REDUCTASE"/>
    <property type="match status" value="1"/>
</dbReference>
<dbReference type="SUPFAM" id="SSF51735">
    <property type="entry name" value="NAD(P)-binding Rossmann-fold domains"/>
    <property type="match status" value="1"/>
</dbReference>
<dbReference type="Pfam" id="PF00106">
    <property type="entry name" value="adh_short"/>
    <property type="match status" value="1"/>
</dbReference>
<dbReference type="InParanoid" id="C5KSP3"/>
<reference evidence="2 3" key="1">
    <citation type="submission" date="2008-07" db="EMBL/GenBank/DDBJ databases">
        <authorList>
            <person name="El-Sayed N."/>
            <person name="Caler E."/>
            <person name="Inman J."/>
            <person name="Amedeo P."/>
            <person name="Hass B."/>
            <person name="Wortman J."/>
        </authorList>
    </citation>
    <scope>NUCLEOTIDE SEQUENCE [LARGE SCALE GENOMIC DNA]</scope>
    <source>
        <strain evidence="3">ATCC 50983 / TXsc</strain>
    </source>
</reference>
<dbReference type="EMBL" id="GG676096">
    <property type="protein sequence ID" value="EER12500.1"/>
    <property type="molecule type" value="Genomic_DNA"/>
</dbReference>
<dbReference type="PRINTS" id="PR00081">
    <property type="entry name" value="GDHRDH"/>
</dbReference>
<dbReference type="PANTHER" id="PTHR43658:SF8">
    <property type="entry name" value="17-BETA-HYDROXYSTEROID DEHYDROGENASE 14-RELATED"/>
    <property type="match status" value="1"/>
</dbReference>
<protein>
    <submittedName>
        <fullName evidence="2">Hydroxyacyl dehydrogenase, putative</fullName>
    </submittedName>
</protein>
<keyword evidence="3" id="KW-1185">Reference proteome</keyword>
<dbReference type="RefSeq" id="XP_002780705.1">
    <property type="nucleotide sequence ID" value="XM_002780659.1"/>
</dbReference>
<accession>C5KSP3</accession>